<accession>A0A915PMY4</accession>
<evidence type="ECO:0000313" key="1">
    <source>
        <dbReference type="Proteomes" id="UP000887581"/>
    </source>
</evidence>
<proteinExistence type="predicted"/>
<dbReference type="Proteomes" id="UP000887581">
    <property type="component" value="Unplaced"/>
</dbReference>
<dbReference type="WBParaSite" id="sdigi.contig26.g2101.t1">
    <property type="protein sequence ID" value="sdigi.contig26.g2101.t1"/>
    <property type="gene ID" value="sdigi.contig26.g2101"/>
</dbReference>
<keyword evidence="1" id="KW-1185">Reference proteome</keyword>
<organism evidence="1 2">
    <name type="scientific">Setaria digitata</name>
    <dbReference type="NCBI Taxonomy" id="48799"/>
    <lineage>
        <taxon>Eukaryota</taxon>
        <taxon>Metazoa</taxon>
        <taxon>Ecdysozoa</taxon>
        <taxon>Nematoda</taxon>
        <taxon>Chromadorea</taxon>
        <taxon>Rhabditida</taxon>
        <taxon>Spirurina</taxon>
        <taxon>Spiruromorpha</taxon>
        <taxon>Filarioidea</taxon>
        <taxon>Setariidae</taxon>
        <taxon>Setaria</taxon>
    </lineage>
</organism>
<protein>
    <submittedName>
        <fullName evidence="2">Uncharacterized protein</fullName>
    </submittedName>
</protein>
<dbReference type="AlphaFoldDB" id="A0A915PMY4"/>
<evidence type="ECO:0000313" key="2">
    <source>
        <dbReference type="WBParaSite" id="sdigi.contig26.g2101.t1"/>
    </source>
</evidence>
<sequence length="828" mass="92686">MRGRNKNGLLEGKHYYLHALVGCRARAIQVNSQQNVTRRYLSQKTIRHRPSKASFQICYGVACPHSTIQIYQLSSISVRSFSGHVANCLNAIICIGARKRATTMHAGKEKRQSSTAVEVASTSVPEGTVVSVGADCVASSYGTVQYDKETCICWTKLLNDSAADKTQFWDCQKVACWKAQRRTSWSQTFRCCGPQSSPEVGSAVKEFENCLQSSKCLFAKKVISRSHVDSSSTSEQEEDCCYSKQRIIYQSYRDLKRISTQHCNTASPLPSIRSQNLPIHRYRYQQRSRRILYANLKLLIYWHAFSLLACFAATGLCVRATVSESLLNLNGMKHMQEDVPDLLFLQQFSKHLTSITTSATNVDHSTSTRPNPFLRYSRSTSVQLGLALDSVCYVWSSIAPHDLCKLSPWERYQFLRKLSVFSRDCLEENNIKAAQLFRLTSRLVNSEADLRIQAKFLRANAEGQACILAPAGAQQCLSCFQKVDRILKEVDKAYEKFNLTLHRFDCMLAVDTASATRPFSPNGSCTDCKIWYRKWLVVHLLDLWSVPPCLNWCYYVQLACPHLATSKVVDYAGHPSFQCRDLYIPPVSAPRDAQSSKSTSSSTASEKKSSIASKCACLHPCDLEEFQNLTDATSSAEQNRPNSYSSALLANTEEEDFFPSAQHCMVRQRVCGRMKDEDDHQVIRRSASASGAGESLRNFNSDGIAMSSYVTKIASASMRSSDSAGAVPHHHDSAVQETSINPVGYVSQWWTKHRARRRLQSDANIVTSSTVNGVTSTTVPITVSSTPSDVNTRNSGVDWRKTRWSTCSGIFIYTLFFSLLLLRRPPLL</sequence>
<name>A0A915PMY4_9BILA</name>
<reference evidence="2" key="1">
    <citation type="submission" date="2022-11" db="UniProtKB">
        <authorList>
            <consortium name="WormBaseParasite"/>
        </authorList>
    </citation>
    <scope>IDENTIFICATION</scope>
</reference>